<gene>
    <name evidence="1" type="ORF">ECRASSUSDP1_LOCUS27235</name>
</gene>
<protein>
    <submittedName>
        <fullName evidence="1">Uncharacterized protein</fullName>
    </submittedName>
</protein>
<name>A0AAD2DAK3_EUPCR</name>
<dbReference type="AlphaFoldDB" id="A0AAD2DAK3"/>
<proteinExistence type="predicted"/>
<accession>A0AAD2DAK3</accession>
<organism evidence="1 2">
    <name type="scientific">Euplotes crassus</name>
    <dbReference type="NCBI Taxonomy" id="5936"/>
    <lineage>
        <taxon>Eukaryota</taxon>
        <taxon>Sar</taxon>
        <taxon>Alveolata</taxon>
        <taxon>Ciliophora</taxon>
        <taxon>Intramacronucleata</taxon>
        <taxon>Spirotrichea</taxon>
        <taxon>Hypotrichia</taxon>
        <taxon>Euplotida</taxon>
        <taxon>Euplotidae</taxon>
        <taxon>Moneuplotes</taxon>
    </lineage>
</organism>
<dbReference type="Proteomes" id="UP001295684">
    <property type="component" value="Unassembled WGS sequence"/>
</dbReference>
<evidence type="ECO:0000313" key="2">
    <source>
        <dbReference type="Proteomes" id="UP001295684"/>
    </source>
</evidence>
<evidence type="ECO:0000313" key="1">
    <source>
        <dbReference type="EMBL" id="CAI2385655.1"/>
    </source>
</evidence>
<dbReference type="EMBL" id="CAMPGE010028099">
    <property type="protein sequence ID" value="CAI2385655.1"/>
    <property type="molecule type" value="Genomic_DNA"/>
</dbReference>
<reference evidence="1" key="1">
    <citation type="submission" date="2023-07" db="EMBL/GenBank/DDBJ databases">
        <authorList>
            <consortium name="AG Swart"/>
            <person name="Singh M."/>
            <person name="Singh A."/>
            <person name="Seah K."/>
            <person name="Emmerich C."/>
        </authorList>
    </citation>
    <scope>NUCLEOTIDE SEQUENCE</scope>
    <source>
        <strain evidence="1">DP1</strain>
    </source>
</reference>
<sequence>MDQTEFVCFKKSRGGKNRCLHMPPESLCNFSACLSYGLCRPSSNFFDQENLCAFRMDKYETFHCPSQNCRRTCRKKINKEENNGDMSDIGEEFDFFYKLFHKNSKAGFIPNISSSMNQWMEFDQTFYSSKFDPKYDNEEQKFDFSLSGISVQDSDKVAELYDELDEEMDYYRLRLAAIAYDLSTLQTNYQFIFKQFVAGRFVTILGKLIFIQSCCCPN</sequence>
<keyword evidence="2" id="KW-1185">Reference proteome</keyword>
<comment type="caution">
    <text evidence="1">The sequence shown here is derived from an EMBL/GenBank/DDBJ whole genome shotgun (WGS) entry which is preliminary data.</text>
</comment>